<evidence type="ECO:0000259" key="8">
    <source>
        <dbReference type="Pfam" id="PF01545"/>
    </source>
</evidence>
<feature type="domain" description="Cation efflux protein transmembrane" evidence="8">
    <location>
        <begin position="23"/>
        <end position="197"/>
    </location>
</feature>
<gene>
    <name evidence="9" type="ORF">J2X05_001797</name>
</gene>
<evidence type="ECO:0000256" key="5">
    <source>
        <dbReference type="ARBA" id="ARBA00023136"/>
    </source>
</evidence>
<feature type="transmembrane region" description="Helical" evidence="7">
    <location>
        <begin position="172"/>
        <end position="190"/>
    </location>
</feature>
<dbReference type="RefSeq" id="WP_310071437.1">
    <property type="nucleotide sequence ID" value="NZ_JAVDVX010000003.1"/>
</dbReference>
<feature type="transmembrane region" description="Helical" evidence="7">
    <location>
        <begin position="82"/>
        <end position="100"/>
    </location>
</feature>
<dbReference type="EMBL" id="JAVDVX010000003">
    <property type="protein sequence ID" value="MDR7089775.1"/>
    <property type="molecule type" value="Genomic_DNA"/>
</dbReference>
<evidence type="ECO:0000256" key="4">
    <source>
        <dbReference type="ARBA" id="ARBA00022989"/>
    </source>
</evidence>
<dbReference type="PANTHER" id="PTHR11562">
    <property type="entry name" value="CATION EFFLUX PROTEIN/ ZINC TRANSPORTER"/>
    <property type="match status" value="1"/>
</dbReference>
<name>A0ABU1UX55_9GAMM</name>
<keyword evidence="2 7" id="KW-0812">Transmembrane</keyword>
<keyword evidence="4 7" id="KW-1133">Transmembrane helix</keyword>
<dbReference type="InterPro" id="IPR050681">
    <property type="entry name" value="CDF/SLC30A"/>
</dbReference>
<evidence type="ECO:0000256" key="1">
    <source>
        <dbReference type="ARBA" id="ARBA00004141"/>
    </source>
</evidence>
<evidence type="ECO:0000313" key="10">
    <source>
        <dbReference type="Proteomes" id="UP001253595"/>
    </source>
</evidence>
<feature type="transmembrane region" description="Helical" evidence="7">
    <location>
        <begin position="18"/>
        <end position="40"/>
    </location>
</feature>
<accession>A0ABU1UX55</accession>
<comment type="caution">
    <text evidence="9">The sequence shown here is derived from an EMBL/GenBank/DDBJ whole genome shotgun (WGS) entry which is preliminary data.</text>
</comment>
<dbReference type="PANTHER" id="PTHR11562:SF17">
    <property type="entry name" value="RE54080P-RELATED"/>
    <property type="match status" value="1"/>
</dbReference>
<comment type="subcellular location">
    <subcellularLocation>
        <location evidence="1">Membrane</location>
        <topology evidence="1">Multi-pass membrane protein</topology>
    </subcellularLocation>
</comment>
<keyword evidence="5 7" id="KW-0472">Membrane</keyword>
<evidence type="ECO:0000256" key="3">
    <source>
        <dbReference type="ARBA" id="ARBA00022906"/>
    </source>
</evidence>
<feature type="region of interest" description="Disordered" evidence="6">
    <location>
        <begin position="200"/>
        <end position="226"/>
    </location>
</feature>
<proteinExistence type="predicted"/>
<evidence type="ECO:0000256" key="7">
    <source>
        <dbReference type="SAM" id="Phobius"/>
    </source>
</evidence>
<dbReference type="Pfam" id="PF01545">
    <property type="entry name" value="Cation_efflux"/>
    <property type="match status" value="1"/>
</dbReference>
<feature type="transmembrane region" description="Helical" evidence="7">
    <location>
        <begin position="149"/>
        <end position="166"/>
    </location>
</feature>
<dbReference type="Gene3D" id="1.20.1510.10">
    <property type="entry name" value="Cation efflux protein transmembrane domain"/>
    <property type="match status" value="1"/>
</dbReference>
<keyword evidence="3" id="KW-0864">Zinc transport</keyword>
<dbReference type="InterPro" id="IPR027469">
    <property type="entry name" value="Cation_efflux_TMD_sf"/>
</dbReference>
<sequence length="226" mass="24497">MSDCGCEVELKDGEQKTVLYWLLGINAAMFALELGVGWFAQSTGLIADSLDMLADAIVYGIGLYAVGRAITAKARAALVSGYFQLLLAVLILIDIIRRVAFGSEPASQLMIGMGLLALAANITCLLLIQKHRHGDVNMRASWIFSTNDVLANLGVILSGALVAWVSSRWPDIIIGSLIVMLILRGVWMILTDAKRELREHEAPPPAPCCDKPCQSSQNTRQSDRGE</sequence>
<feature type="transmembrane region" description="Helical" evidence="7">
    <location>
        <begin position="106"/>
        <end position="128"/>
    </location>
</feature>
<organism evidence="9 10">
    <name type="scientific">Cellvibrio fibrivorans</name>
    <dbReference type="NCBI Taxonomy" id="126350"/>
    <lineage>
        <taxon>Bacteria</taxon>
        <taxon>Pseudomonadati</taxon>
        <taxon>Pseudomonadota</taxon>
        <taxon>Gammaproteobacteria</taxon>
        <taxon>Cellvibrionales</taxon>
        <taxon>Cellvibrionaceae</taxon>
        <taxon>Cellvibrio</taxon>
    </lineage>
</organism>
<keyword evidence="3" id="KW-0406">Ion transport</keyword>
<evidence type="ECO:0000256" key="6">
    <source>
        <dbReference type="SAM" id="MobiDB-lite"/>
    </source>
</evidence>
<feature type="transmembrane region" description="Helical" evidence="7">
    <location>
        <begin position="52"/>
        <end position="70"/>
    </location>
</feature>
<keyword evidence="10" id="KW-1185">Reference proteome</keyword>
<dbReference type="SUPFAM" id="SSF161111">
    <property type="entry name" value="Cation efflux protein transmembrane domain-like"/>
    <property type="match status" value="1"/>
</dbReference>
<evidence type="ECO:0000256" key="2">
    <source>
        <dbReference type="ARBA" id="ARBA00022692"/>
    </source>
</evidence>
<evidence type="ECO:0000313" key="9">
    <source>
        <dbReference type="EMBL" id="MDR7089775.1"/>
    </source>
</evidence>
<keyword evidence="3" id="KW-0862">Zinc</keyword>
<dbReference type="InterPro" id="IPR058533">
    <property type="entry name" value="Cation_efflux_TM"/>
</dbReference>
<keyword evidence="3" id="KW-0813">Transport</keyword>
<reference evidence="9 10" key="1">
    <citation type="submission" date="2023-07" db="EMBL/GenBank/DDBJ databases">
        <title>Sorghum-associated microbial communities from plants grown in Nebraska, USA.</title>
        <authorList>
            <person name="Schachtman D."/>
        </authorList>
    </citation>
    <scope>NUCLEOTIDE SEQUENCE [LARGE SCALE GENOMIC DNA]</scope>
    <source>
        <strain evidence="9 10">BE190</strain>
    </source>
</reference>
<protein>
    <submittedName>
        <fullName evidence="9">Co/Zn/Cd efflux system component</fullName>
    </submittedName>
</protein>
<dbReference type="Proteomes" id="UP001253595">
    <property type="component" value="Unassembled WGS sequence"/>
</dbReference>